<dbReference type="GO" id="GO:0003676">
    <property type="term" value="F:nucleic acid binding"/>
    <property type="evidence" value="ECO:0007669"/>
    <property type="project" value="InterPro"/>
</dbReference>
<keyword evidence="1" id="KW-0862">Zinc</keyword>
<reference evidence="4" key="1">
    <citation type="submission" date="2020-10" db="EMBL/GenBank/DDBJ databases">
        <authorList>
            <person name="Han B."/>
            <person name="Lu T."/>
            <person name="Zhao Q."/>
            <person name="Huang X."/>
            <person name="Zhao Y."/>
        </authorList>
    </citation>
    <scope>NUCLEOTIDE SEQUENCE</scope>
</reference>
<proteinExistence type="predicted"/>
<dbReference type="InterPro" id="IPR001878">
    <property type="entry name" value="Znf_CCHC"/>
</dbReference>
<dbReference type="AlphaFoldDB" id="A0A811PSH1"/>
<dbReference type="InterPro" id="IPR036875">
    <property type="entry name" value="Znf_CCHC_sf"/>
</dbReference>
<feature type="region of interest" description="Disordered" evidence="2">
    <location>
        <begin position="1"/>
        <end position="55"/>
    </location>
</feature>
<dbReference type="Gene3D" id="4.10.60.10">
    <property type="entry name" value="Zinc finger, CCHC-type"/>
    <property type="match status" value="1"/>
</dbReference>
<feature type="compositionally biased region" description="Low complexity" evidence="2">
    <location>
        <begin position="1"/>
        <end position="10"/>
    </location>
</feature>
<feature type="region of interest" description="Disordered" evidence="2">
    <location>
        <begin position="110"/>
        <end position="188"/>
    </location>
</feature>
<organism evidence="4 5">
    <name type="scientific">Miscanthus lutarioriparius</name>
    <dbReference type="NCBI Taxonomy" id="422564"/>
    <lineage>
        <taxon>Eukaryota</taxon>
        <taxon>Viridiplantae</taxon>
        <taxon>Streptophyta</taxon>
        <taxon>Embryophyta</taxon>
        <taxon>Tracheophyta</taxon>
        <taxon>Spermatophyta</taxon>
        <taxon>Magnoliopsida</taxon>
        <taxon>Liliopsida</taxon>
        <taxon>Poales</taxon>
        <taxon>Poaceae</taxon>
        <taxon>PACMAD clade</taxon>
        <taxon>Panicoideae</taxon>
        <taxon>Andropogonodae</taxon>
        <taxon>Andropogoneae</taxon>
        <taxon>Saccharinae</taxon>
        <taxon>Miscanthus</taxon>
    </lineage>
</organism>
<feature type="compositionally biased region" description="Basic and acidic residues" evidence="2">
    <location>
        <begin position="31"/>
        <end position="40"/>
    </location>
</feature>
<dbReference type="Proteomes" id="UP000604825">
    <property type="component" value="Unassembled WGS sequence"/>
</dbReference>
<evidence type="ECO:0000256" key="1">
    <source>
        <dbReference type="PROSITE-ProRule" id="PRU00047"/>
    </source>
</evidence>
<feature type="domain" description="CCHC-type" evidence="3">
    <location>
        <begin position="53"/>
        <end position="67"/>
    </location>
</feature>
<keyword evidence="1" id="KW-0479">Metal-binding</keyword>
<evidence type="ECO:0000256" key="2">
    <source>
        <dbReference type="SAM" id="MobiDB-lite"/>
    </source>
</evidence>
<keyword evidence="5" id="KW-1185">Reference proteome</keyword>
<evidence type="ECO:0000259" key="3">
    <source>
        <dbReference type="PROSITE" id="PS50158"/>
    </source>
</evidence>
<evidence type="ECO:0000313" key="5">
    <source>
        <dbReference type="Proteomes" id="UP000604825"/>
    </source>
</evidence>
<dbReference type="GO" id="GO:0008270">
    <property type="term" value="F:zinc ion binding"/>
    <property type="evidence" value="ECO:0007669"/>
    <property type="project" value="UniProtKB-KW"/>
</dbReference>
<feature type="compositionally biased region" description="Low complexity" evidence="2">
    <location>
        <begin position="125"/>
        <end position="141"/>
    </location>
</feature>
<dbReference type="OrthoDB" id="721034at2759"/>
<dbReference type="SUPFAM" id="SSF57756">
    <property type="entry name" value="Retrovirus zinc finger-like domains"/>
    <property type="match status" value="1"/>
</dbReference>
<gene>
    <name evidence="4" type="ORF">NCGR_LOCUS31732</name>
</gene>
<sequence>MVHTESSSSSGKGGSHYVKKDKFRARSGGGKIDRDKRDSGCHPSSGTPRRKGRCKKCGVYGHWAKECLNKKSVKEDHEDAAHHVSGDMDKNPALLVAQVHWEDTVPCPTTAAEASENAVPDAVEPGSPAASIPSSGGASNSLPHTPSSIPGAPMVQWATPPTGQSVDSDGAPLRYRTIPNLLETTEEL</sequence>
<keyword evidence="1" id="KW-0863">Zinc-finger</keyword>
<protein>
    <recommendedName>
        <fullName evidence="3">CCHC-type domain-containing protein</fullName>
    </recommendedName>
</protein>
<accession>A0A811PSH1</accession>
<evidence type="ECO:0000313" key="4">
    <source>
        <dbReference type="EMBL" id="CAD6247546.1"/>
    </source>
</evidence>
<comment type="caution">
    <text evidence="4">The sequence shown here is derived from an EMBL/GenBank/DDBJ whole genome shotgun (WGS) entry which is preliminary data.</text>
</comment>
<dbReference type="EMBL" id="CAJGYO010000007">
    <property type="protein sequence ID" value="CAD6247546.1"/>
    <property type="molecule type" value="Genomic_DNA"/>
</dbReference>
<name>A0A811PSH1_9POAL</name>
<dbReference type="PROSITE" id="PS50158">
    <property type="entry name" value="ZF_CCHC"/>
    <property type="match status" value="1"/>
</dbReference>